<dbReference type="SUPFAM" id="SSF53649">
    <property type="entry name" value="Alkaline phosphatase-like"/>
    <property type="match status" value="1"/>
</dbReference>
<evidence type="ECO:0000256" key="4">
    <source>
        <dbReference type="SAM" id="SignalP"/>
    </source>
</evidence>
<evidence type="ECO:0000256" key="1">
    <source>
        <dbReference type="ARBA" id="ARBA00008779"/>
    </source>
</evidence>
<dbReference type="InterPro" id="IPR000917">
    <property type="entry name" value="Sulfatase_N"/>
</dbReference>
<protein>
    <submittedName>
        <fullName evidence="6">N-acetylgalactosamine-6-sulfatase</fullName>
    </submittedName>
</protein>
<dbReference type="PROSITE" id="PS00523">
    <property type="entry name" value="SULFATASE_1"/>
    <property type="match status" value="1"/>
</dbReference>
<dbReference type="Pfam" id="PF00884">
    <property type="entry name" value="Sulfatase"/>
    <property type="match status" value="1"/>
</dbReference>
<keyword evidence="4" id="KW-0732">Signal</keyword>
<gene>
    <name evidence="6" type="ORF">BatF92_44400</name>
</gene>
<dbReference type="InterPro" id="IPR052701">
    <property type="entry name" value="GAG_Ulvan_Degrading_Sulfatases"/>
</dbReference>
<comment type="PTM">
    <text evidence="3">The conversion to 3-oxoalanine (also known as C-formylglycine, FGly), of a serine or cysteine residue in prokaryotes and of a cysteine residue in eukaryotes, is critical for catalytic activity.</text>
</comment>
<comment type="similarity">
    <text evidence="1">Belongs to the sulfatase family.</text>
</comment>
<evidence type="ECO:0000259" key="5">
    <source>
        <dbReference type="Pfam" id="PF00884"/>
    </source>
</evidence>
<sequence>MNSTNLILKISTFACAFPVLGSAQAKAKTPHKPNIIYILADDLGRAELGCYGQQLIETPNLDALAKSGMTFVNHYSGTAVSAPSRCVLFTGLHTGHAYIRGNEELASRGNVWSHEAMLADSTLEGQAPVPATTVMIPAMMKKAGYTTACIGKWGLGYPGSVSTPNKMGFDFFYGYNCQRQAHTYYPPFLYRNEHREYLPNDVHPVPNTPLDKGADPKNEKSYAKYTQKAYSPDLMYEEIIQFIDRSKDEPFVLFWTTPVPHVPLQAPERWVKYYVNKFGDETPYVGSKGYFPCRYPRATYAAMVSHWDEQIGGLIAELKKQGIYENTIIMFTSDNGPTFNGGSDSPWFDSAKPFRNDMGWVKCSLREGGVRAPLIVSWPKKVKANSHSELISAFWDMMPTFCEIAGLPSPPTDGVSILPEILGKSREQQKHEFLYWEYPDLDGQKAVRMGKWKAFIPNLFKGNKAIELYDLSLDPREQTNIARYHPDIVEKIREIMNREHTDAEIKRFNMPKL</sequence>
<keyword evidence="2" id="KW-0378">Hydrolase</keyword>
<feature type="modified residue" description="3-oxoalanine (Ser)" evidence="3">
    <location>
        <position position="81"/>
    </location>
</feature>
<proteinExistence type="inferred from homology"/>
<dbReference type="PANTHER" id="PTHR43751">
    <property type="entry name" value="SULFATASE"/>
    <property type="match status" value="1"/>
</dbReference>
<organism evidence="6 7">
    <name type="scientific">Bacteroides thetaiotaomicron</name>
    <dbReference type="NCBI Taxonomy" id="818"/>
    <lineage>
        <taxon>Bacteria</taxon>
        <taxon>Pseudomonadati</taxon>
        <taxon>Bacteroidota</taxon>
        <taxon>Bacteroidia</taxon>
        <taxon>Bacteroidales</taxon>
        <taxon>Bacteroidaceae</taxon>
        <taxon>Bacteroides</taxon>
    </lineage>
</organism>
<evidence type="ECO:0000313" key="6">
    <source>
        <dbReference type="EMBL" id="BCA52498.1"/>
    </source>
</evidence>
<dbReference type="RefSeq" id="WP_232080068.1">
    <property type="nucleotide sequence ID" value="NZ_AP022660.1"/>
</dbReference>
<feature type="domain" description="Sulfatase N-terminal" evidence="5">
    <location>
        <begin position="33"/>
        <end position="406"/>
    </location>
</feature>
<dbReference type="Proteomes" id="UP000500882">
    <property type="component" value="Chromosome"/>
</dbReference>
<dbReference type="Gene3D" id="3.40.720.10">
    <property type="entry name" value="Alkaline Phosphatase, subunit A"/>
    <property type="match status" value="1"/>
</dbReference>
<evidence type="ECO:0000256" key="3">
    <source>
        <dbReference type="PIRSR" id="PIRSR600917-52"/>
    </source>
</evidence>
<dbReference type="Gene3D" id="3.30.1120.10">
    <property type="match status" value="1"/>
</dbReference>
<feature type="signal peptide" evidence="4">
    <location>
        <begin position="1"/>
        <end position="27"/>
    </location>
</feature>
<dbReference type="AlphaFoldDB" id="A0A679HV85"/>
<accession>A0A679HV85</accession>
<dbReference type="PANTHER" id="PTHR43751:SF3">
    <property type="entry name" value="SULFATASE N-TERMINAL DOMAIN-CONTAINING PROTEIN"/>
    <property type="match status" value="1"/>
</dbReference>
<dbReference type="EMBL" id="AP022660">
    <property type="protein sequence ID" value="BCA52498.1"/>
    <property type="molecule type" value="Genomic_DNA"/>
</dbReference>
<dbReference type="GO" id="GO:0016787">
    <property type="term" value="F:hydrolase activity"/>
    <property type="evidence" value="ECO:0007669"/>
    <property type="project" value="UniProtKB-KW"/>
</dbReference>
<dbReference type="CDD" id="cd16145">
    <property type="entry name" value="ARS_like"/>
    <property type="match status" value="1"/>
</dbReference>
<feature type="chain" id="PRO_5025683480" evidence="4">
    <location>
        <begin position="28"/>
        <end position="513"/>
    </location>
</feature>
<reference evidence="6 7" key="1">
    <citation type="submission" date="2020-02" db="EMBL/GenBank/DDBJ databases">
        <title>Whole-genome sequencing and comparative analysis of the genomes of Bacteroides thetaiotaomicron and Escherichia coli isolated from a healthy resident in Vietnam.</title>
        <authorList>
            <person name="Mohsin M."/>
            <person name="Tanaka K."/>
            <person name="Kawahara R."/>
            <person name="Kondo S."/>
            <person name="Noguchi H."/>
            <person name="Motooka D."/>
            <person name="Nakamura S."/>
            <person name="Khong D.T."/>
            <person name="Nguyen T.N."/>
            <person name="Tran H.T."/>
            <person name="Yamamoto Y."/>
        </authorList>
    </citation>
    <scope>NUCLEOTIDE SEQUENCE [LARGE SCALE GENOMIC DNA]</scope>
    <source>
        <strain evidence="6 7">F9-2</strain>
    </source>
</reference>
<name>A0A679HV85_BACT4</name>
<evidence type="ECO:0000256" key="2">
    <source>
        <dbReference type="ARBA" id="ARBA00022801"/>
    </source>
</evidence>
<evidence type="ECO:0000313" key="7">
    <source>
        <dbReference type="Proteomes" id="UP000500882"/>
    </source>
</evidence>
<dbReference type="InterPro" id="IPR017850">
    <property type="entry name" value="Alkaline_phosphatase_core_sf"/>
</dbReference>
<dbReference type="InterPro" id="IPR024607">
    <property type="entry name" value="Sulfatase_CS"/>
</dbReference>